<organism evidence="2 3">
    <name type="scientific">Intestinimonas butyriciproducens</name>
    <dbReference type="NCBI Taxonomy" id="1297617"/>
    <lineage>
        <taxon>Bacteria</taxon>
        <taxon>Bacillati</taxon>
        <taxon>Bacillota</taxon>
        <taxon>Clostridia</taxon>
        <taxon>Eubacteriales</taxon>
        <taxon>Intestinimonas</taxon>
    </lineage>
</organism>
<protein>
    <submittedName>
        <fullName evidence="2">Helix-turn-helix protein</fullName>
    </submittedName>
</protein>
<reference evidence="2 3" key="1">
    <citation type="submission" date="2018-04" db="EMBL/GenBank/DDBJ databases">
        <title>Genomic Encyclopedia of Type Strains, Phase IV (KMG-IV): sequencing the most valuable type-strain genomes for metagenomic binning, comparative biology and taxonomic classification.</title>
        <authorList>
            <person name="Goeker M."/>
        </authorList>
    </citation>
    <scope>NUCLEOTIDE SEQUENCE [LARGE SCALE GENOMIC DNA]</scope>
    <source>
        <strain evidence="2 3">DSM 26588</strain>
    </source>
</reference>
<dbReference type="SUPFAM" id="SSF47413">
    <property type="entry name" value="lambda repressor-like DNA-binding domains"/>
    <property type="match status" value="1"/>
</dbReference>
<dbReference type="EMBL" id="QEKK01000001">
    <property type="protein sequence ID" value="PVY59879.1"/>
    <property type="molecule type" value="Genomic_DNA"/>
</dbReference>
<sequence length="147" mass="17230">MIALRLRQLKMERGLTNSELAELTCTPLSTIVRLVSGQTTNPTWDVMLSIAEGLDVPMDEFSTRQNKRTIRENEMNHMQKYRVLGSSGRQAVDECLEREYVQWLRLLQKKGSRISYKETIDRIYDLDKEKLDRLLSLLDELERRGQL</sequence>
<gene>
    <name evidence="2" type="ORF">C7373_101393</name>
</gene>
<evidence type="ECO:0000259" key="1">
    <source>
        <dbReference type="PROSITE" id="PS50943"/>
    </source>
</evidence>
<dbReference type="Gene3D" id="1.10.260.40">
    <property type="entry name" value="lambda repressor-like DNA-binding domains"/>
    <property type="match status" value="1"/>
</dbReference>
<accession>A0A2U1CG41</accession>
<dbReference type="CDD" id="cd00093">
    <property type="entry name" value="HTH_XRE"/>
    <property type="match status" value="1"/>
</dbReference>
<feature type="domain" description="HTH cro/C1-type" evidence="1">
    <location>
        <begin position="6"/>
        <end position="61"/>
    </location>
</feature>
<dbReference type="Proteomes" id="UP000245778">
    <property type="component" value="Unassembled WGS sequence"/>
</dbReference>
<dbReference type="SMART" id="SM00530">
    <property type="entry name" value="HTH_XRE"/>
    <property type="match status" value="1"/>
</dbReference>
<dbReference type="GO" id="GO:0003677">
    <property type="term" value="F:DNA binding"/>
    <property type="evidence" value="ECO:0007669"/>
    <property type="project" value="InterPro"/>
</dbReference>
<evidence type="ECO:0000313" key="2">
    <source>
        <dbReference type="EMBL" id="PVY59879.1"/>
    </source>
</evidence>
<comment type="caution">
    <text evidence="2">The sequence shown here is derived from an EMBL/GenBank/DDBJ whole genome shotgun (WGS) entry which is preliminary data.</text>
</comment>
<evidence type="ECO:0000313" key="3">
    <source>
        <dbReference type="Proteomes" id="UP000245778"/>
    </source>
</evidence>
<name>A0A2U1CG41_9FIRM</name>
<dbReference type="Pfam" id="PF01381">
    <property type="entry name" value="HTH_3"/>
    <property type="match status" value="1"/>
</dbReference>
<dbReference type="InterPro" id="IPR001387">
    <property type="entry name" value="Cro/C1-type_HTH"/>
</dbReference>
<dbReference type="PROSITE" id="PS50943">
    <property type="entry name" value="HTH_CROC1"/>
    <property type="match status" value="1"/>
</dbReference>
<dbReference type="InterPro" id="IPR010982">
    <property type="entry name" value="Lambda_DNA-bd_dom_sf"/>
</dbReference>
<proteinExistence type="predicted"/>
<dbReference type="AlphaFoldDB" id="A0A2U1CG41"/>